<evidence type="ECO:0000313" key="2">
    <source>
        <dbReference type="EMBL" id="UVW35283.1"/>
    </source>
</evidence>
<gene>
    <name evidence="2" type="ORF">NYF23_01435</name>
</gene>
<dbReference type="InterPro" id="IPR037135">
    <property type="entry name" value="DUF1653-like_dom_sf"/>
</dbReference>
<dbReference type="Proteomes" id="UP001059934">
    <property type="component" value="Chromosome"/>
</dbReference>
<accession>A0ABY5TN59</accession>
<protein>
    <submittedName>
        <fullName evidence="2">DUF1653 domain-containing protein</fullName>
    </submittedName>
</protein>
<evidence type="ECO:0000259" key="1">
    <source>
        <dbReference type="Pfam" id="PF07866"/>
    </source>
</evidence>
<organism evidence="2 3">
    <name type="scientific">SAR92 clade bacterium H455</name>
    <dbReference type="NCBI Taxonomy" id="2974818"/>
    <lineage>
        <taxon>Bacteria</taxon>
        <taxon>Pseudomonadati</taxon>
        <taxon>Pseudomonadota</taxon>
        <taxon>Gammaproteobacteria</taxon>
        <taxon>Cellvibrionales</taxon>
        <taxon>Porticoccaceae</taxon>
        <taxon>SAR92 clade</taxon>
    </lineage>
</organism>
<dbReference type="EMBL" id="CP103416">
    <property type="protein sequence ID" value="UVW35283.1"/>
    <property type="molecule type" value="Genomic_DNA"/>
</dbReference>
<dbReference type="InterPro" id="IPR023387">
    <property type="entry name" value="DUF1653-like_dom"/>
</dbReference>
<sequence>MKLAPGIYKHYKGNLYEVIGVAQHSETEEMMAVYKTLYGDFSLWVRPLTMFMETLDIEGKTVARFEFIEATT</sequence>
<evidence type="ECO:0000313" key="3">
    <source>
        <dbReference type="Proteomes" id="UP001059934"/>
    </source>
</evidence>
<reference evidence="2" key="1">
    <citation type="submission" date="2022-08" db="EMBL/GenBank/DDBJ databases">
        <title>Catabolic pathway analysis in culturable SAR92 clade bacteria reveals their overlooked roles in DMSP degradation in coastal seas.</title>
        <authorList>
            <person name="He X."/>
            <person name="Zhang X."/>
            <person name="Zhang Y."/>
        </authorList>
    </citation>
    <scope>NUCLEOTIDE SEQUENCE</scope>
    <source>
        <strain evidence="2">H455</strain>
    </source>
</reference>
<keyword evidence="3" id="KW-1185">Reference proteome</keyword>
<dbReference type="Gene3D" id="2.30.30.320">
    <property type="entry name" value="DUF1653-like domain"/>
    <property type="match status" value="1"/>
</dbReference>
<proteinExistence type="predicted"/>
<feature type="domain" description="DUF1653" evidence="1">
    <location>
        <begin position="6"/>
        <end position="66"/>
    </location>
</feature>
<name>A0ABY5TN59_9GAMM</name>
<dbReference type="Pfam" id="PF07866">
    <property type="entry name" value="DUF1653"/>
    <property type="match status" value="1"/>
</dbReference>